<name>A0A023DFA3_9BACL</name>
<sequence length="281" mass="31652">MSRDHEMRADFYILIARGTRAENILKTLDPQENIPANAMFLSLETSEKSFAATVVKEIDDLITEIVSDGQDPVITGIKVTGREEQGMSMEENLKKVEAPVRLNLNGTAVFRDDKLVGWLNDSETKGYNYATGRVKNTVGNIACPNHQGNMAIEVMRTDAKIKGKVKNGRPIVDIYIESEANIGEVECDIDLMNLSTFTKLKRMLNKQSKKQIDMAVEKAKEFRSDIFGFGNAIHRSDPKGWAQVKHHWSDLFPDTKVNVHVHTKLQRTGTITESFQKENVK</sequence>
<comment type="subcellular location">
    <subcellularLocation>
        <location evidence="1">Membrane</location>
        <topology evidence="1">Lipid-anchor</topology>
    </subcellularLocation>
</comment>
<dbReference type="PANTHER" id="PTHR35789">
    <property type="entry name" value="SPORE GERMINATION PROTEIN B3"/>
    <property type="match status" value="1"/>
</dbReference>
<evidence type="ECO:0000256" key="6">
    <source>
        <dbReference type="ARBA" id="ARBA00023139"/>
    </source>
</evidence>
<evidence type="ECO:0000256" key="2">
    <source>
        <dbReference type="ARBA" id="ARBA00007886"/>
    </source>
</evidence>
<keyword evidence="4" id="KW-0732">Signal</keyword>
<dbReference type="NCBIfam" id="TIGR02887">
    <property type="entry name" value="spore_ger_x_C"/>
    <property type="match status" value="1"/>
</dbReference>
<gene>
    <name evidence="10" type="primary">gerAC</name>
    <name evidence="10" type="ORF">GCA01S_030_00030</name>
</gene>
<reference evidence="10 11" key="1">
    <citation type="submission" date="2014-04" db="EMBL/GenBank/DDBJ databases">
        <title>Whole genome shotgun sequence of Geobacillus caldoxylosilyticus NBRC 107762.</title>
        <authorList>
            <person name="Hosoyama A."/>
            <person name="Hosoyama Y."/>
            <person name="Katano-Makiyama Y."/>
            <person name="Tsuchikane K."/>
            <person name="Ohji S."/>
            <person name="Ichikawa N."/>
            <person name="Yamazoe A."/>
            <person name="Fujita N."/>
        </authorList>
    </citation>
    <scope>NUCLEOTIDE SEQUENCE [LARGE SCALE GENOMIC DNA]</scope>
    <source>
        <strain evidence="10 11">NBRC 107762</strain>
    </source>
</reference>
<dbReference type="InterPro" id="IPR046953">
    <property type="entry name" value="Spore_GerAC-like_C"/>
</dbReference>
<keyword evidence="3" id="KW-0309">Germination</keyword>
<dbReference type="PANTHER" id="PTHR35789:SF1">
    <property type="entry name" value="SPORE GERMINATION PROTEIN B3"/>
    <property type="match status" value="1"/>
</dbReference>
<keyword evidence="5" id="KW-0472">Membrane</keyword>
<evidence type="ECO:0000256" key="5">
    <source>
        <dbReference type="ARBA" id="ARBA00023136"/>
    </source>
</evidence>
<evidence type="ECO:0000256" key="3">
    <source>
        <dbReference type="ARBA" id="ARBA00022544"/>
    </source>
</evidence>
<dbReference type="Pfam" id="PF05504">
    <property type="entry name" value="Spore_GerAC"/>
    <property type="match status" value="1"/>
</dbReference>
<dbReference type="Pfam" id="PF25198">
    <property type="entry name" value="Spore_GerAC_N"/>
    <property type="match status" value="1"/>
</dbReference>
<comment type="caution">
    <text evidence="10">The sequence shown here is derived from an EMBL/GenBank/DDBJ whole genome shotgun (WGS) entry which is preliminary data.</text>
</comment>
<dbReference type="Gene3D" id="3.30.300.210">
    <property type="entry name" value="Nutrient germinant receptor protein C, domain 3"/>
    <property type="match status" value="1"/>
</dbReference>
<keyword evidence="11" id="KW-1185">Reference proteome</keyword>
<feature type="domain" description="Spore germination GerAC-like C-terminal" evidence="8">
    <location>
        <begin position="105"/>
        <end position="269"/>
    </location>
</feature>
<proteinExistence type="inferred from homology"/>
<evidence type="ECO:0000313" key="10">
    <source>
        <dbReference type="EMBL" id="GAJ39922.1"/>
    </source>
</evidence>
<dbReference type="InterPro" id="IPR008844">
    <property type="entry name" value="Spore_GerAC-like"/>
</dbReference>
<dbReference type="Proteomes" id="UP000023561">
    <property type="component" value="Unassembled WGS sequence"/>
</dbReference>
<evidence type="ECO:0000256" key="4">
    <source>
        <dbReference type="ARBA" id="ARBA00022729"/>
    </source>
</evidence>
<dbReference type="GO" id="GO:0016020">
    <property type="term" value="C:membrane"/>
    <property type="evidence" value="ECO:0007669"/>
    <property type="project" value="UniProtKB-SubCell"/>
</dbReference>
<organism evidence="10 11">
    <name type="scientific">Parageobacillus caldoxylosilyticus NBRC 107762</name>
    <dbReference type="NCBI Taxonomy" id="1220594"/>
    <lineage>
        <taxon>Bacteria</taxon>
        <taxon>Bacillati</taxon>
        <taxon>Bacillota</taxon>
        <taxon>Bacilli</taxon>
        <taxon>Bacillales</taxon>
        <taxon>Anoxybacillaceae</taxon>
        <taxon>Saccharococcus</taxon>
    </lineage>
</organism>
<evidence type="ECO:0000313" key="11">
    <source>
        <dbReference type="Proteomes" id="UP000023561"/>
    </source>
</evidence>
<evidence type="ECO:0000259" key="8">
    <source>
        <dbReference type="Pfam" id="PF05504"/>
    </source>
</evidence>
<dbReference type="GO" id="GO:0009847">
    <property type="term" value="P:spore germination"/>
    <property type="evidence" value="ECO:0007669"/>
    <property type="project" value="InterPro"/>
</dbReference>
<protein>
    <submittedName>
        <fullName evidence="10">Spore germination protein GerAC</fullName>
    </submittedName>
</protein>
<comment type="similarity">
    <text evidence="2">Belongs to the GerABKC lipoprotein family.</text>
</comment>
<dbReference type="RefSeq" id="WP_071997943.1">
    <property type="nucleotide sequence ID" value="NZ_BAWO01000030.1"/>
</dbReference>
<evidence type="ECO:0000256" key="1">
    <source>
        <dbReference type="ARBA" id="ARBA00004635"/>
    </source>
</evidence>
<evidence type="ECO:0000256" key="7">
    <source>
        <dbReference type="ARBA" id="ARBA00023288"/>
    </source>
</evidence>
<keyword evidence="6" id="KW-0564">Palmitate</keyword>
<dbReference type="InterPro" id="IPR038501">
    <property type="entry name" value="Spore_GerAC_C_sf"/>
</dbReference>
<evidence type="ECO:0000259" key="9">
    <source>
        <dbReference type="Pfam" id="PF25198"/>
    </source>
</evidence>
<dbReference type="InterPro" id="IPR057336">
    <property type="entry name" value="GerAC_N"/>
</dbReference>
<dbReference type="AlphaFoldDB" id="A0A023DFA3"/>
<feature type="domain" description="Spore germination protein N-terminal" evidence="9">
    <location>
        <begin position="1"/>
        <end position="78"/>
    </location>
</feature>
<accession>A0A023DFA3</accession>
<dbReference type="EMBL" id="BAWO01000030">
    <property type="protein sequence ID" value="GAJ39922.1"/>
    <property type="molecule type" value="Genomic_DNA"/>
</dbReference>
<keyword evidence="7" id="KW-0449">Lipoprotein</keyword>